<name>A0A6A5SHI4_9PLEO</name>
<gene>
    <name evidence="2" type="ORF">EJ02DRAFT_458274</name>
</gene>
<accession>A0A6A5SHI4</accession>
<evidence type="ECO:0000313" key="2">
    <source>
        <dbReference type="EMBL" id="KAF1937966.1"/>
    </source>
</evidence>
<protein>
    <submittedName>
        <fullName evidence="2">Uncharacterized protein</fullName>
    </submittedName>
</protein>
<dbReference type="OrthoDB" id="3691979at2759"/>
<evidence type="ECO:0000313" key="3">
    <source>
        <dbReference type="Proteomes" id="UP000800038"/>
    </source>
</evidence>
<proteinExistence type="predicted"/>
<dbReference type="EMBL" id="ML976119">
    <property type="protein sequence ID" value="KAF1937966.1"/>
    <property type="molecule type" value="Genomic_DNA"/>
</dbReference>
<evidence type="ECO:0000256" key="1">
    <source>
        <dbReference type="SAM" id="MobiDB-lite"/>
    </source>
</evidence>
<feature type="region of interest" description="Disordered" evidence="1">
    <location>
        <begin position="82"/>
        <end position="112"/>
    </location>
</feature>
<sequence length="112" mass="11732">MPPKRSRVNPPNATASKRLKVAPRHCSTTSQPVLVDTQPLSPPSLPAPPPAPPLSPRQALVAALQAPNFEATLRQLRAEDTILPPVEGSEQGTIAASEAAEDAAEDAAARNF</sequence>
<dbReference type="AlphaFoldDB" id="A0A6A5SHI4"/>
<keyword evidence="3" id="KW-1185">Reference proteome</keyword>
<reference evidence="2" key="1">
    <citation type="journal article" date="2020" name="Stud. Mycol.">
        <title>101 Dothideomycetes genomes: a test case for predicting lifestyles and emergence of pathogens.</title>
        <authorList>
            <person name="Haridas S."/>
            <person name="Albert R."/>
            <person name="Binder M."/>
            <person name="Bloem J."/>
            <person name="Labutti K."/>
            <person name="Salamov A."/>
            <person name="Andreopoulos B."/>
            <person name="Baker S."/>
            <person name="Barry K."/>
            <person name="Bills G."/>
            <person name="Bluhm B."/>
            <person name="Cannon C."/>
            <person name="Castanera R."/>
            <person name="Culley D."/>
            <person name="Daum C."/>
            <person name="Ezra D."/>
            <person name="Gonzalez J."/>
            <person name="Henrissat B."/>
            <person name="Kuo A."/>
            <person name="Liang C."/>
            <person name="Lipzen A."/>
            <person name="Lutzoni F."/>
            <person name="Magnuson J."/>
            <person name="Mondo S."/>
            <person name="Nolan M."/>
            <person name="Ohm R."/>
            <person name="Pangilinan J."/>
            <person name="Park H.-J."/>
            <person name="Ramirez L."/>
            <person name="Alfaro M."/>
            <person name="Sun H."/>
            <person name="Tritt A."/>
            <person name="Yoshinaga Y."/>
            <person name="Zwiers L.-H."/>
            <person name="Turgeon B."/>
            <person name="Goodwin S."/>
            <person name="Spatafora J."/>
            <person name="Crous P."/>
            <person name="Grigoriev I."/>
        </authorList>
    </citation>
    <scope>NUCLEOTIDE SEQUENCE</scope>
    <source>
        <strain evidence="2">CBS 161.51</strain>
    </source>
</reference>
<feature type="compositionally biased region" description="Pro residues" evidence="1">
    <location>
        <begin position="40"/>
        <end position="55"/>
    </location>
</feature>
<dbReference type="Proteomes" id="UP000800038">
    <property type="component" value="Unassembled WGS sequence"/>
</dbReference>
<feature type="region of interest" description="Disordered" evidence="1">
    <location>
        <begin position="1"/>
        <end position="55"/>
    </location>
</feature>
<organism evidence="2 3">
    <name type="scientific">Clathrospora elynae</name>
    <dbReference type="NCBI Taxonomy" id="706981"/>
    <lineage>
        <taxon>Eukaryota</taxon>
        <taxon>Fungi</taxon>
        <taxon>Dikarya</taxon>
        <taxon>Ascomycota</taxon>
        <taxon>Pezizomycotina</taxon>
        <taxon>Dothideomycetes</taxon>
        <taxon>Pleosporomycetidae</taxon>
        <taxon>Pleosporales</taxon>
        <taxon>Diademaceae</taxon>
        <taxon>Clathrospora</taxon>
    </lineage>
</organism>